<name>A0A813FRU3_POLGL</name>
<keyword evidence="3" id="KW-1185">Reference proteome</keyword>
<feature type="region of interest" description="Disordered" evidence="1">
    <location>
        <begin position="23"/>
        <end position="70"/>
    </location>
</feature>
<evidence type="ECO:0000256" key="1">
    <source>
        <dbReference type="SAM" id="MobiDB-lite"/>
    </source>
</evidence>
<feature type="region of interest" description="Disordered" evidence="1">
    <location>
        <begin position="94"/>
        <end position="121"/>
    </location>
</feature>
<feature type="non-terminal residue" evidence="2">
    <location>
        <position position="1"/>
    </location>
</feature>
<dbReference type="EMBL" id="CAJNNV010026052">
    <property type="protein sequence ID" value="CAE8617068.1"/>
    <property type="molecule type" value="Genomic_DNA"/>
</dbReference>
<accession>A0A813FRU3</accession>
<reference evidence="2" key="1">
    <citation type="submission" date="2021-02" db="EMBL/GenBank/DDBJ databases">
        <authorList>
            <person name="Dougan E. K."/>
            <person name="Rhodes N."/>
            <person name="Thang M."/>
            <person name="Chan C."/>
        </authorList>
    </citation>
    <scope>NUCLEOTIDE SEQUENCE</scope>
</reference>
<dbReference type="AlphaFoldDB" id="A0A813FRU3"/>
<gene>
    <name evidence="2" type="ORF">PGLA1383_LOCUS34734</name>
</gene>
<protein>
    <submittedName>
        <fullName evidence="2">Uncharacterized protein</fullName>
    </submittedName>
</protein>
<sequence>LSAAACGCSASVISADPAFASPRQMSAEQYGAGSPRQLSPVRLAQSPRTPHQGYGGSICVGPEASSPMQQQQQLFRGLDGLRLNTGAGWLASVGEPQACRTPPSLSPRTPVQEGAPWLRLR</sequence>
<proteinExistence type="predicted"/>
<dbReference type="Proteomes" id="UP000654075">
    <property type="component" value="Unassembled WGS sequence"/>
</dbReference>
<evidence type="ECO:0000313" key="2">
    <source>
        <dbReference type="EMBL" id="CAE8617068.1"/>
    </source>
</evidence>
<evidence type="ECO:0000313" key="3">
    <source>
        <dbReference type="Proteomes" id="UP000654075"/>
    </source>
</evidence>
<organism evidence="2 3">
    <name type="scientific">Polarella glacialis</name>
    <name type="common">Dinoflagellate</name>
    <dbReference type="NCBI Taxonomy" id="89957"/>
    <lineage>
        <taxon>Eukaryota</taxon>
        <taxon>Sar</taxon>
        <taxon>Alveolata</taxon>
        <taxon>Dinophyceae</taxon>
        <taxon>Suessiales</taxon>
        <taxon>Suessiaceae</taxon>
        <taxon>Polarella</taxon>
    </lineage>
</organism>
<comment type="caution">
    <text evidence="2">The sequence shown here is derived from an EMBL/GenBank/DDBJ whole genome shotgun (WGS) entry which is preliminary data.</text>
</comment>